<evidence type="ECO:0000256" key="1">
    <source>
        <dbReference type="ARBA" id="ARBA00004123"/>
    </source>
</evidence>
<keyword evidence="5" id="KW-0862">Zinc</keyword>
<dbReference type="GO" id="GO:0008270">
    <property type="term" value="F:zinc ion binding"/>
    <property type="evidence" value="ECO:0007669"/>
    <property type="project" value="UniProtKB-KW"/>
</dbReference>
<dbReference type="Pfam" id="PF14372">
    <property type="entry name" value="hAT-like_RNase-H"/>
    <property type="match status" value="1"/>
</dbReference>
<dbReference type="SUPFAM" id="SSF53098">
    <property type="entry name" value="Ribonuclease H-like"/>
    <property type="match status" value="1"/>
</dbReference>
<name>A0A6A2X3K4_HIBSY</name>
<comment type="caution">
    <text evidence="10">The sequence shown here is derived from an EMBL/GenBank/DDBJ whole genome shotgun (WGS) entry which is preliminary data.</text>
</comment>
<feature type="domain" description="BED-type" evidence="9">
    <location>
        <begin position="61"/>
        <end position="112"/>
    </location>
</feature>
<evidence type="ECO:0000256" key="7">
    <source>
        <dbReference type="ARBA" id="ARBA00023242"/>
    </source>
</evidence>
<proteinExistence type="predicted"/>
<dbReference type="Pfam" id="PF05699">
    <property type="entry name" value="Dimer_Tnp_hAT"/>
    <property type="match status" value="1"/>
</dbReference>
<evidence type="ECO:0000256" key="6">
    <source>
        <dbReference type="ARBA" id="ARBA00023125"/>
    </source>
</evidence>
<evidence type="ECO:0000256" key="5">
    <source>
        <dbReference type="ARBA" id="ARBA00022833"/>
    </source>
</evidence>
<comment type="subcellular location">
    <subcellularLocation>
        <location evidence="1">Nucleus</location>
    </subcellularLocation>
</comment>
<dbReference type="GO" id="GO:0005634">
    <property type="term" value="C:nucleus"/>
    <property type="evidence" value="ECO:0007669"/>
    <property type="project" value="UniProtKB-SubCell"/>
</dbReference>
<gene>
    <name evidence="10" type="ORF">F3Y22_tig00112230pilonHSYRG00114</name>
</gene>
<dbReference type="Proteomes" id="UP000436088">
    <property type="component" value="Unassembled WGS sequence"/>
</dbReference>
<evidence type="ECO:0000313" key="11">
    <source>
        <dbReference type="Proteomes" id="UP000436088"/>
    </source>
</evidence>
<evidence type="ECO:0000259" key="9">
    <source>
        <dbReference type="PROSITE" id="PS50808"/>
    </source>
</evidence>
<dbReference type="PANTHER" id="PTHR23272">
    <property type="entry name" value="BED FINGER-RELATED"/>
    <property type="match status" value="1"/>
</dbReference>
<keyword evidence="7" id="KW-0539">Nucleus</keyword>
<dbReference type="GO" id="GO:0003677">
    <property type="term" value="F:DNA binding"/>
    <property type="evidence" value="ECO:0007669"/>
    <property type="project" value="UniProtKB-KW"/>
</dbReference>
<dbReference type="SUPFAM" id="SSF57667">
    <property type="entry name" value="beta-beta-alpha zinc fingers"/>
    <property type="match status" value="1"/>
</dbReference>
<dbReference type="InterPro" id="IPR012337">
    <property type="entry name" value="RNaseH-like_sf"/>
</dbReference>
<keyword evidence="11" id="KW-1185">Reference proteome</keyword>
<reference evidence="10" key="1">
    <citation type="submission" date="2019-09" db="EMBL/GenBank/DDBJ databases">
        <title>Draft genome information of white flower Hibiscus syriacus.</title>
        <authorList>
            <person name="Kim Y.-M."/>
        </authorList>
    </citation>
    <scope>NUCLEOTIDE SEQUENCE [LARGE SCALE GENOMIC DNA]</scope>
    <source>
        <strain evidence="10">YM2019G1</strain>
    </source>
</reference>
<dbReference type="GO" id="GO:0046983">
    <property type="term" value="F:protein dimerization activity"/>
    <property type="evidence" value="ECO:0007669"/>
    <property type="project" value="InterPro"/>
</dbReference>
<evidence type="ECO:0000256" key="3">
    <source>
        <dbReference type="ARBA" id="ARBA00022723"/>
    </source>
</evidence>
<dbReference type="InterPro" id="IPR003656">
    <property type="entry name" value="Znf_BED"/>
</dbReference>
<dbReference type="InterPro" id="IPR025525">
    <property type="entry name" value="hAT-like_transposase_RNase-H"/>
</dbReference>
<evidence type="ECO:0000256" key="2">
    <source>
        <dbReference type="ARBA" id="ARBA00011738"/>
    </source>
</evidence>
<evidence type="ECO:0000256" key="4">
    <source>
        <dbReference type="ARBA" id="ARBA00022771"/>
    </source>
</evidence>
<keyword evidence="4 8" id="KW-0863">Zinc-finger</keyword>
<keyword evidence="3" id="KW-0479">Metal-binding</keyword>
<protein>
    <recommendedName>
        <fullName evidence="9">BED-type domain-containing protein</fullName>
    </recommendedName>
</protein>
<evidence type="ECO:0000256" key="8">
    <source>
        <dbReference type="PROSITE-ProRule" id="PRU00027"/>
    </source>
</evidence>
<comment type="subunit">
    <text evidence="2">Homodimer.</text>
</comment>
<keyword evidence="6" id="KW-0238">DNA-binding</keyword>
<sequence length="246" mass="27967">MSSEPQSSSTPIGVSRVEEFFVNVDDEHNEEECNIEASEPTVDSTIKEVEVENPFQAFKRPRRSKVWDDFLEPEIINEQSKVRCKYCKHPLSVLKSKSTTHLKQHLDTCLKKSIFFKQQQLIVKNMVDNMKERFDKYWGECNLLMAIESEEHAFSMDVHGGDVTSSGLYELLQDVFSGETSVPRVKYELDSYLDEGMAVNILAVLITTVASEATLSAGSRVIYPYRSSLTPETVQMLMSAGDWCRS</sequence>
<dbReference type="PANTHER" id="PTHR23272:SF185">
    <property type="entry name" value="ZINC FINGER BED DOMAIN-CONTAINING PROTEIN RICESLEEPER 2-LIKE"/>
    <property type="match status" value="1"/>
</dbReference>
<dbReference type="AlphaFoldDB" id="A0A6A2X3K4"/>
<dbReference type="InterPro" id="IPR008906">
    <property type="entry name" value="HATC_C_dom"/>
</dbReference>
<accession>A0A6A2X3K4</accession>
<evidence type="ECO:0000313" key="10">
    <source>
        <dbReference type="EMBL" id="KAE8669583.1"/>
    </source>
</evidence>
<organism evidence="10 11">
    <name type="scientific">Hibiscus syriacus</name>
    <name type="common">Rose of Sharon</name>
    <dbReference type="NCBI Taxonomy" id="106335"/>
    <lineage>
        <taxon>Eukaryota</taxon>
        <taxon>Viridiplantae</taxon>
        <taxon>Streptophyta</taxon>
        <taxon>Embryophyta</taxon>
        <taxon>Tracheophyta</taxon>
        <taxon>Spermatophyta</taxon>
        <taxon>Magnoliopsida</taxon>
        <taxon>eudicotyledons</taxon>
        <taxon>Gunneridae</taxon>
        <taxon>Pentapetalae</taxon>
        <taxon>rosids</taxon>
        <taxon>malvids</taxon>
        <taxon>Malvales</taxon>
        <taxon>Malvaceae</taxon>
        <taxon>Malvoideae</taxon>
        <taxon>Hibiscus</taxon>
    </lineage>
</organism>
<dbReference type="EMBL" id="VEPZ02001524">
    <property type="protein sequence ID" value="KAE8669583.1"/>
    <property type="molecule type" value="Genomic_DNA"/>
</dbReference>
<dbReference type="PROSITE" id="PS50808">
    <property type="entry name" value="ZF_BED"/>
    <property type="match status" value="1"/>
</dbReference>
<dbReference type="SMART" id="SM00614">
    <property type="entry name" value="ZnF_BED"/>
    <property type="match status" value="1"/>
</dbReference>
<dbReference type="InterPro" id="IPR036236">
    <property type="entry name" value="Znf_C2H2_sf"/>
</dbReference>